<dbReference type="InterPro" id="IPR008327">
    <property type="entry name" value="Sig_transdc_resp-reg_antiterm"/>
</dbReference>
<dbReference type="Gene3D" id="3.40.50.2300">
    <property type="match status" value="1"/>
</dbReference>
<name>A0ABS2GGP5_9FIRM</name>
<evidence type="ECO:0000259" key="2">
    <source>
        <dbReference type="PROSITE" id="PS50110"/>
    </source>
</evidence>
<evidence type="ECO:0000313" key="4">
    <source>
        <dbReference type="EMBL" id="MBM6913010.1"/>
    </source>
</evidence>
<keyword evidence="1" id="KW-0597">Phosphoprotein</keyword>
<dbReference type="Proteomes" id="UP000707138">
    <property type="component" value="Unassembled WGS sequence"/>
</dbReference>
<proteinExistence type="predicted"/>
<dbReference type="PANTHER" id="PTHR43228:SF6">
    <property type="entry name" value="RESPONSE REGULATOR RECEIVER"/>
    <property type="match status" value="1"/>
</dbReference>
<dbReference type="InterPro" id="IPR001789">
    <property type="entry name" value="Sig_transdc_resp-reg_receiver"/>
</dbReference>
<dbReference type="PROSITE" id="PS50921">
    <property type="entry name" value="ANTAR"/>
    <property type="match status" value="1"/>
</dbReference>
<dbReference type="SMART" id="SM00448">
    <property type="entry name" value="REC"/>
    <property type="match status" value="1"/>
</dbReference>
<comment type="caution">
    <text evidence="4">The sequence shown here is derived from an EMBL/GenBank/DDBJ whole genome shotgun (WGS) entry which is preliminary data.</text>
</comment>
<dbReference type="InterPro" id="IPR011006">
    <property type="entry name" value="CheY-like_superfamily"/>
</dbReference>
<dbReference type="Gene3D" id="1.10.10.10">
    <property type="entry name" value="Winged helix-like DNA-binding domain superfamily/Winged helix DNA-binding domain"/>
    <property type="match status" value="1"/>
</dbReference>
<dbReference type="RefSeq" id="WP_205088007.1">
    <property type="nucleotide sequence ID" value="NZ_CALXQD010000005.1"/>
</dbReference>
<reference evidence="4 5" key="1">
    <citation type="journal article" date="2021" name="Sci. Rep.">
        <title>The distribution of antibiotic resistance genes in chicken gut microbiota commensals.</title>
        <authorList>
            <person name="Juricova H."/>
            <person name="Matiasovicova J."/>
            <person name="Kubasova T."/>
            <person name="Cejkova D."/>
            <person name="Rychlik I."/>
        </authorList>
    </citation>
    <scope>NUCLEOTIDE SEQUENCE [LARGE SCALE GENOMIC DNA]</scope>
    <source>
        <strain evidence="4 5">An537</strain>
    </source>
</reference>
<evidence type="ECO:0000256" key="1">
    <source>
        <dbReference type="PROSITE-ProRule" id="PRU00169"/>
    </source>
</evidence>
<keyword evidence="5" id="KW-1185">Reference proteome</keyword>
<gene>
    <name evidence="4" type="ORF">H6A01_06710</name>
</gene>
<dbReference type="PIRSF" id="PIRSF036382">
    <property type="entry name" value="RR_antiterm"/>
    <property type="match status" value="1"/>
</dbReference>
<dbReference type="Pfam" id="PF00072">
    <property type="entry name" value="Response_reg"/>
    <property type="match status" value="1"/>
</dbReference>
<dbReference type="InterPro" id="IPR036388">
    <property type="entry name" value="WH-like_DNA-bd_sf"/>
</dbReference>
<protein>
    <submittedName>
        <fullName evidence="4">Response regulator</fullName>
    </submittedName>
</protein>
<feature type="modified residue" description="4-aspartylphosphate" evidence="1">
    <location>
        <position position="54"/>
    </location>
</feature>
<dbReference type="InterPro" id="IPR052048">
    <property type="entry name" value="ST_Response_Regulator"/>
</dbReference>
<evidence type="ECO:0000313" key="5">
    <source>
        <dbReference type="Proteomes" id="UP000707138"/>
    </source>
</evidence>
<dbReference type="Pfam" id="PF03861">
    <property type="entry name" value="ANTAR"/>
    <property type="match status" value="1"/>
</dbReference>
<organism evidence="4 5">
    <name type="scientific">Veillonella magna</name>
    <dbReference type="NCBI Taxonomy" id="464322"/>
    <lineage>
        <taxon>Bacteria</taxon>
        <taxon>Bacillati</taxon>
        <taxon>Bacillota</taxon>
        <taxon>Negativicutes</taxon>
        <taxon>Veillonellales</taxon>
        <taxon>Veillonellaceae</taxon>
        <taxon>Veillonella</taxon>
    </lineage>
</organism>
<dbReference type="InterPro" id="IPR005561">
    <property type="entry name" value="ANTAR"/>
</dbReference>
<dbReference type="EMBL" id="JACJLA010000011">
    <property type="protein sequence ID" value="MBM6913010.1"/>
    <property type="molecule type" value="Genomic_DNA"/>
</dbReference>
<sequence>MKGRIVIVDDEPITRLDIKDMLIEADYEICGEAADGFEAVEICRKEKPDLVLMDIQMPILDGLKAAKKIAQDKLACSIVFLTAYSDSDNTEKAKKIGATGYLVKPIDEKSLIPTIEVAIAKGKQTQNLEAEIEALKTRLEERKIIEKAKGVLGQSLNISEDEAYRHLRKLSMDKRAKMKEIAELILMDND</sequence>
<evidence type="ECO:0000259" key="3">
    <source>
        <dbReference type="PROSITE" id="PS50921"/>
    </source>
</evidence>
<feature type="domain" description="ANTAR" evidence="3">
    <location>
        <begin position="125"/>
        <end position="186"/>
    </location>
</feature>
<feature type="domain" description="Response regulatory" evidence="2">
    <location>
        <begin position="4"/>
        <end position="119"/>
    </location>
</feature>
<dbReference type="PANTHER" id="PTHR43228">
    <property type="entry name" value="TWO-COMPONENT RESPONSE REGULATOR"/>
    <property type="match status" value="1"/>
</dbReference>
<dbReference type="SUPFAM" id="SSF52172">
    <property type="entry name" value="CheY-like"/>
    <property type="match status" value="1"/>
</dbReference>
<dbReference type="SMART" id="SM01012">
    <property type="entry name" value="ANTAR"/>
    <property type="match status" value="1"/>
</dbReference>
<accession>A0ABS2GGP5</accession>
<dbReference type="PROSITE" id="PS50110">
    <property type="entry name" value="RESPONSE_REGULATORY"/>
    <property type="match status" value="1"/>
</dbReference>